<protein>
    <submittedName>
        <fullName evidence="1">Cytochrome P450</fullName>
    </submittedName>
</protein>
<dbReference type="EMBL" id="ML208492">
    <property type="protein sequence ID" value="TFK64018.1"/>
    <property type="molecule type" value="Genomic_DNA"/>
</dbReference>
<sequence>MILIVLFIGFLLTILAIFSRRPDRRYALPGPKGVPLLGNILQIPPFQFLRFIEWKAQFGPIFLLKLAGQPVVVINSIEVAGDLLERRSGIYSDRPRFIVASELLTGGLVLPVVRYGDLWRKLRRAAHDGLRSQTMPGYELAQELEAAILMESLIKDSTSNSWAEEVKRSTASSMKTAVYGTPPITSINDPVVSYINAIGHRVTLAMVPGRYLVEFFPKMLLLPGWLAPWKREALSWFKRDSEKLRSLMESVEQQVINGLQIPSFATNLYLTRGRHQLNRIEQAWLAGTLFTAGSDTSSSTFTFFILAMRLYPEVMKKAQAEIDRVVGRERAPNFADRDKLPYIRALIKEVLRWGPVTPLGVPRQAQQDDYYNGHFIPKGSIVVVNAWGINNDPKVFPNPHEFRPERFLDPSGTADVIPEGTRNQGHVSFGFGRRICIGMNLAVQFQFINIATLLWAANVEPGYDKDGDVATPSNSPSNWVDEGAVIRPVPFPCNIVPRFSGVEEVLRRTRAGRSI</sequence>
<proteinExistence type="predicted"/>
<accession>A0ACD3AEC3</accession>
<keyword evidence="2" id="KW-1185">Reference proteome</keyword>
<gene>
    <name evidence="1" type="ORF">BDN72DRAFT_288672</name>
</gene>
<name>A0ACD3AEC3_9AGAR</name>
<reference evidence="1 2" key="1">
    <citation type="journal article" date="2019" name="Nat. Ecol. Evol.">
        <title>Megaphylogeny resolves global patterns of mushroom evolution.</title>
        <authorList>
            <person name="Varga T."/>
            <person name="Krizsan K."/>
            <person name="Foldi C."/>
            <person name="Dima B."/>
            <person name="Sanchez-Garcia M."/>
            <person name="Sanchez-Ramirez S."/>
            <person name="Szollosi G.J."/>
            <person name="Szarkandi J.G."/>
            <person name="Papp V."/>
            <person name="Albert L."/>
            <person name="Andreopoulos W."/>
            <person name="Angelini C."/>
            <person name="Antonin V."/>
            <person name="Barry K.W."/>
            <person name="Bougher N.L."/>
            <person name="Buchanan P."/>
            <person name="Buyck B."/>
            <person name="Bense V."/>
            <person name="Catcheside P."/>
            <person name="Chovatia M."/>
            <person name="Cooper J."/>
            <person name="Damon W."/>
            <person name="Desjardin D."/>
            <person name="Finy P."/>
            <person name="Geml J."/>
            <person name="Haridas S."/>
            <person name="Hughes K."/>
            <person name="Justo A."/>
            <person name="Karasinski D."/>
            <person name="Kautmanova I."/>
            <person name="Kiss B."/>
            <person name="Kocsube S."/>
            <person name="Kotiranta H."/>
            <person name="LaButti K.M."/>
            <person name="Lechner B.E."/>
            <person name="Liimatainen K."/>
            <person name="Lipzen A."/>
            <person name="Lukacs Z."/>
            <person name="Mihaltcheva S."/>
            <person name="Morgado L.N."/>
            <person name="Niskanen T."/>
            <person name="Noordeloos M.E."/>
            <person name="Ohm R.A."/>
            <person name="Ortiz-Santana B."/>
            <person name="Ovrebo C."/>
            <person name="Racz N."/>
            <person name="Riley R."/>
            <person name="Savchenko A."/>
            <person name="Shiryaev A."/>
            <person name="Soop K."/>
            <person name="Spirin V."/>
            <person name="Szebenyi C."/>
            <person name="Tomsovsky M."/>
            <person name="Tulloss R.E."/>
            <person name="Uehling J."/>
            <person name="Grigoriev I.V."/>
            <person name="Vagvolgyi C."/>
            <person name="Papp T."/>
            <person name="Martin F.M."/>
            <person name="Miettinen O."/>
            <person name="Hibbett D.S."/>
            <person name="Nagy L.G."/>
        </authorList>
    </citation>
    <scope>NUCLEOTIDE SEQUENCE [LARGE SCALE GENOMIC DNA]</scope>
    <source>
        <strain evidence="1 2">NL-1719</strain>
    </source>
</reference>
<organism evidence="1 2">
    <name type="scientific">Pluteus cervinus</name>
    <dbReference type="NCBI Taxonomy" id="181527"/>
    <lineage>
        <taxon>Eukaryota</taxon>
        <taxon>Fungi</taxon>
        <taxon>Dikarya</taxon>
        <taxon>Basidiomycota</taxon>
        <taxon>Agaricomycotina</taxon>
        <taxon>Agaricomycetes</taxon>
        <taxon>Agaricomycetidae</taxon>
        <taxon>Agaricales</taxon>
        <taxon>Pluteineae</taxon>
        <taxon>Pluteaceae</taxon>
        <taxon>Pluteus</taxon>
    </lineage>
</organism>
<evidence type="ECO:0000313" key="1">
    <source>
        <dbReference type="EMBL" id="TFK64018.1"/>
    </source>
</evidence>
<evidence type="ECO:0000313" key="2">
    <source>
        <dbReference type="Proteomes" id="UP000308600"/>
    </source>
</evidence>
<dbReference type="Proteomes" id="UP000308600">
    <property type="component" value="Unassembled WGS sequence"/>
</dbReference>